<feature type="transmembrane region" description="Helical" evidence="5">
    <location>
        <begin position="171"/>
        <end position="193"/>
    </location>
</feature>
<dbReference type="Proteomes" id="UP001290455">
    <property type="component" value="Unassembled WGS sequence"/>
</dbReference>
<feature type="transmembrane region" description="Helical" evidence="5">
    <location>
        <begin position="252"/>
        <end position="272"/>
    </location>
</feature>
<evidence type="ECO:0000256" key="3">
    <source>
        <dbReference type="ARBA" id="ARBA00022989"/>
    </source>
</evidence>
<organism evidence="6 7">
    <name type="scientific">Robertmurraya mangrovi</name>
    <dbReference type="NCBI Taxonomy" id="3098077"/>
    <lineage>
        <taxon>Bacteria</taxon>
        <taxon>Bacillati</taxon>
        <taxon>Bacillota</taxon>
        <taxon>Bacilli</taxon>
        <taxon>Bacillales</taxon>
        <taxon>Bacillaceae</taxon>
        <taxon>Robertmurraya</taxon>
    </lineage>
</organism>
<dbReference type="InterPro" id="IPR052528">
    <property type="entry name" value="Sugar_transport-like"/>
</dbReference>
<dbReference type="InterPro" id="IPR005829">
    <property type="entry name" value="Sugar_transporter_CS"/>
</dbReference>
<evidence type="ECO:0000256" key="1">
    <source>
        <dbReference type="ARBA" id="ARBA00004651"/>
    </source>
</evidence>
<dbReference type="Gene3D" id="1.20.1250.20">
    <property type="entry name" value="MFS general substrate transporter like domains"/>
    <property type="match status" value="1"/>
</dbReference>
<sequence>MSIFKKLIGDIELTKDLTLLLLIGGLYSLSVALSNTFVNIYLWKQTGEYLNLGLYNLSIVVLQPITFILAGRWAKKIDRVIVLRIGVIFLALFYLSVLLIGANASKFLLVLGGLLGIGYGFYWLAFNVLTFEITEPETRDFFNGFLGILSSVGGMIGPFAAGFIISKLAKTAGYSIVFGISLGLFSLAVLLSFSLKRRPAEGKYWVTRILSERKNNLNWKMVTNAHFFQGLREGTFVFVISVFVFISTGSEMALGTFGLVNSGIAFVTYYLVSRMIKKDQRKKAILIGGILLYAAILIIVFKVTYMKMLIYAAVIAIAYPILLVPYVSLTYDVIGTGWKAAEMRIEYIVVREIFLNSGRIVSILAFLFTVSFFNPEKGIPILLLIIGAGHSIIYFFIRRIQFSS</sequence>
<keyword evidence="2 5" id="KW-0812">Transmembrane</keyword>
<name>A0ABU5IV01_9BACI</name>
<protein>
    <submittedName>
        <fullName evidence="6">MFS transporter</fullName>
    </submittedName>
</protein>
<geneLocation type="plasmid" evidence="6">
    <name>unnamed</name>
</geneLocation>
<dbReference type="PANTHER" id="PTHR23526:SF2">
    <property type="entry name" value="MAJOR FACILITATOR SUPERFAMILY (MFS) PROFILE DOMAIN-CONTAINING PROTEIN"/>
    <property type="match status" value="1"/>
</dbReference>
<feature type="transmembrane region" description="Helical" evidence="5">
    <location>
        <begin position="309"/>
        <end position="333"/>
    </location>
</feature>
<dbReference type="EMBL" id="JAXOFX010000002">
    <property type="protein sequence ID" value="MDZ5470981.1"/>
    <property type="molecule type" value="Genomic_DNA"/>
</dbReference>
<comment type="subcellular location">
    <subcellularLocation>
        <location evidence="1">Cell membrane</location>
        <topology evidence="1">Multi-pass membrane protein</topology>
    </subcellularLocation>
</comment>
<feature type="transmembrane region" description="Helical" evidence="5">
    <location>
        <begin position="141"/>
        <end position="165"/>
    </location>
</feature>
<feature type="transmembrane region" description="Helical" evidence="5">
    <location>
        <begin position="81"/>
        <end position="101"/>
    </location>
</feature>
<evidence type="ECO:0000256" key="5">
    <source>
        <dbReference type="SAM" id="Phobius"/>
    </source>
</evidence>
<dbReference type="InterPro" id="IPR036259">
    <property type="entry name" value="MFS_trans_sf"/>
</dbReference>
<keyword evidence="4 5" id="KW-0472">Membrane</keyword>
<dbReference type="InterPro" id="IPR011701">
    <property type="entry name" value="MFS"/>
</dbReference>
<keyword evidence="6" id="KW-0614">Plasmid</keyword>
<feature type="transmembrane region" description="Helical" evidence="5">
    <location>
        <begin position="107"/>
        <end position="129"/>
    </location>
</feature>
<dbReference type="PANTHER" id="PTHR23526">
    <property type="entry name" value="INTEGRAL MEMBRANE TRANSPORT PROTEIN-RELATED"/>
    <property type="match status" value="1"/>
</dbReference>
<keyword evidence="3 5" id="KW-1133">Transmembrane helix</keyword>
<comment type="caution">
    <text evidence="6">The sequence shown here is derived from an EMBL/GenBank/DDBJ whole genome shotgun (WGS) entry which is preliminary data.</text>
</comment>
<accession>A0ABU5IV01</accession>
<evidence type="ECO:0000256" key="4">
    <source>
        <dbReference type="ARBA" id="ARBA00023136"/>
    </source>
</evidence>
<feature type="transmembrane region" description="Helical" evidence="5">
    <location>
        <begin position="230"/>
        <end position="246"/>
    </location>
</feature>
<dbReference type="SUPFAM" id="SSF103473">
    <property type="entry name" value="MFS general substrate transporter"/>
    <property type="match status" value="1"/>
</dbReference>
<keyword evidence="7" id="KW-1185">Reference proteome</keyword>
<feature type="transmembrane region" description="Helical" evidence="5">
    <location>
        <begin position="379"/>
        <end position="397"/>
    </location>
</feature>
<proteinExistence type="predicted"/>
<feature type="transmembrane region" description="Helical" evidence="5">
    <location>
        <begin position="353"/>
        <end position="373"/>
    </location>
</feature>
<evidence type="ECO:0000313" key="6">
    <source>
        <dbReference type="EMBL" id="MDZ5470981.1"/>
    </source>
</evidence>
<dbReference type="Pfam" id="PF07690">
    <property type="entry name" value="MFS_1"/>
    <property type="match status" value="1"/>
</dbReference>
<gene>
    <name evidence="6" type="ORF">SM124_04360</name>
</gene>
<dbReference type="PROSITE" id="PS00217">
    <property type="entry name" value="SUGAR_TRANSPORT_2"/>
    <property type="match status" value="1"/>
</dbReference>
<evidence type="ECO:0000256" key="2">
    <source>
        <dbReference type="ARBA" id="ARBA00022692"/>
    </source>
</evidence>
<evidence type="ECO:0000313" key="7">
    <source>
        <dbReference type="Proteomes" id="UP001290455"/>
    </source>
</evidence>
<feature type="transmembrane region" description="Helical" evidence="5">
    <location>
        <begin position="284"/>
        <end position="303"/>
    </location>
</feature>
<feature type="transmembrane region" description="Helical" evidence="5">
    <location>
        <begin position="49"/>
        <end position="69"/>
    </location>
</feature>
<reference evidence="6 7" key="1">
    <citation type="submission" date="2023-11" db="EMBL/GenBank/DDBJ databases">
        <title>Bacillus jintuensis, isolated from a mudflat on the Beibu Gulf coast.</title>
        <authorList>
            <person name="Li M."/>
        </authorList>
    </citation>
    <scope>NUCLEOTIDE SEQUENCE [LARGE SCALE GENOMIC DNA]</scope>
    <source>
        <strain evidence="6 7">31A1R</strain>
        <plasmid evidence="6">unnamed</plasmid>
    </source>
</reference>
<feature type="transmembrane region" description="Helical" evidence="5">
    <location>
        <begin position="20"/>
        <end position="43"/>
    </location>
</feature>
<dbReference type="RefSeq" id="WP_322445062.1">
    <property type="nucleotide sequence ID" value="NZ_JAXOFX010000002.1"/>
</dbReference>